<dbReference type="RefSeq" id="WP_191123197.1">
    <property type="nucleotide sequence ID" value="NZ_JACXWY010000001.1"/>
</dbReference>
<dbReference type="AlphaFoldDB" id="A0A927HZL1"/>
<evidence type="ECO:0000313" key="1">
    <source>
        <dbReference type="EMBL" id="MBD3844453.1"/>
    </source>
</evidence>
<protein>
    <submittedName>
        <fullName evidence="1">Uncharacterized protein</fullName>
    </submittedName>
</protein>
<gene>
    <name evidence="1" type="ORF">IED13_01985</name>
</gene>
<proteinExistence type="predicted"/>
<name>A0A927HZL1_9HYPH</name>
<comment type="caution">
    <text evidence="1">The sequence shown here is derived from an EMBL/GenBank/DDBJ whole genome shotgun (WGS) entry which is preliminary data.</text>
</comment>
<accession>A0A927HZL1</accession>
<organism evidence="1 2">
    <name type="scientific">Bosea spartocytisi</name>
    <dbReference type="NCBI Taxonomy" id="2773451"/>
    <lineage>
        <taxon>Bacteria</taxon>
        <taxon>Pseudomonadati</taxon>
        <taxon>Pseudomonadota</taxon>
        <taxon>Alphaproteobacteria</taxon>
        <taxon>Hyphomicrobiales</taxon>
        <taxon>Boseaceae</taxon>
        <taxon>Bosea</taxon>
    </lineage>
</organism>
<keyword evidence="2" id="KW-1185">Reference proteome</keyword>
<dbReference type="Proteomes" id="UP000619295">
    <property type="component" value="Unassembled WGS sequence"/>
</dbReference>
<dbReference type="EMBL" id="JACXWY010000001">
    <property type="protein sequence ID" value="MBD3844453.1"/>
    <property type="molecule type" value="Genomic_DNA"/>
</dbReference>
<evidence type="ECO:0000313" key="2">
    <source>
        <dbReference type="Proteomes" id="UP000619295"/>
    </source>
</evidence>
<reference evidence="1" key="1">
    <citation type="submission" date="2020-09" db="EMBL/GenBank/DDBJ databases">
        <title>Bosea spartocytisi sp. nov. a root nodule endophyte of Spartocytisus supranubius in the high mountain ecosystem fo the Teide National Park (Canary Islands, Spain).</title>
        <authorList>
            <person name="Pulido-Suarez L."/>
            <person name="Peix A."/>
            <person name="Igual J.M."/>
            <person name="Socas-Perez N."/>
            <person name="Velazquez E."/>
            <person name="Flores-Felix J.D."/>
            <person name="Leon-Barrios M."/>
        </authorList>
    </citation>
    <scope>NUCLEOTIDE SEQUENCE</scope>
    <source>
        <strain evidence="1">SSUT16</strain>
    </source>
</reference>
<sequence length="231" mass="26313">MAGIAVEVRDQPVEFLLRWAAVALLVFANELKPLQSDAGEVNRLDLYGQTVHGGRVRQNELDHPDIDAKGDRTCALRCPVATEANEPLAIEGRHIALSELPLQQFKCGRLGSQRSLADVAHVVDMKIDEFPNVFRRAMRDSFGASPRSTWRSASMAQRRASSRRRKVSLTQRPLRRTWTRQDPKESFVKVAIFRVRSVCDQPSKRDEKRRITACFRVRSVRPSDLLLKKKQ</sequence>